<accession>A0A0G3H8T6</accession>
<dbReference type="SMART" id="SM00895">
    <property type="entry name" value="FCD"/>
    <property type="match status" value="1"/>
</dbReference>
<dbReference type="InterPro" id="IPR036388">
    <property type="entry name" value="WH-like_DNA-bd_sf"/>
</dbReference>
<evidence type="ECO:0000256" key="2">
    <source>
        <dbReference type="ARBA" id="ARBA00023125"/>
    </source>
</evidence>
<dbReference type="PANTHER" id="PTHR43537:SF45">
    <property type="entry name" value="GNTR FAMILY REGULATORY PROTEIN"/>
    <property type="match status" value="1"/>
</dbReference>
<dbReference type="InterPro" id="IPR008920">
    <property type="entry name" value="TF_FadR/GntR_C"/>
</dbReference>
<dbReference type="SMART" id="SM00345">
    <property type="entry name" value="HTH_GNTR"/>
    <property type="match status" value="1"/>
</dbReference>
<dbReference type="InterPro" id="IPR011711">
    <property type="entry name" value="GntR_C"/>
</dbReference>
<dbReference type="Proteomes" id="UP000035540">
    <property type="component" value="Chromosome"/>
</dbReference>
<feature type="domain" description="HTH gntR-type" evidence="4">
    <location>
        <begin position="22"/>
        <end position="89"/>
    </location>
</feature>
<dbReference type="Pfam" id="PF00392">
    <property type="entry name" value="GntR"/>
    <property type="match status" value="1"/>
</dbReference>
<keyword evidence="6" id="KW-1185">Reference proteome</keyword>
<dbReference type="Gene3D" id="1.10.10.10">
    <property type="entry name" value="Winged helix-like DNA-binding domain superfamily/Winged helix DNA-binding domain"/>
    <property type="match status" value="1"/>
</dbReference>
<reference evidence="6" key="2">
    <citation type="submission" date="2015-05" db="EMBL/GenBank/DDBJ databases">
        <title>Complete genome sequence of Corynebacterium testudinoris DSM 44614, recovered from necrotic lesions in the mouth of a tortoise.</title>
        <authorList>
            <person name="Ruckert C."/>
            <person name="Albersmeier A."/>
            <person name="Winkler A."/>
            <person name="Tauch A."/>
        </authorList>
    </citation>
    <scope>NUCLEOTIDE SEQUENCE [LARGE SCALE GENOMIC DNA]</scope>
    <source>
        <strain evidence="6">DSM 44614</strain>
    </source>
</reference>
<proteinExistence type="predicted"/>
<dbReference type="PATRIC" id="fig|136857.5.peg.805"/>
<evidence type="ECO:0000313" key="6">
    <source>
        <dbReference type="Proteomes" id="UP000035540"/>
    </source>
</evidence>
<protein>
    <submittedName>
        <fullName evidence="5">Transcriptional regulator</fullName>
    </submittedName>
</protein>
<dbReference type="AlphaFoldDB" id="A0A0G3H8T6"/>
<dbReference type="EMBL" id="CP011545">
    <property type="protein sequence ID" value="AKK08263.1"/>
    <property type="molecule type" value="Genomic_DNA"/>
</dbReference>
<organism evidence="5 6">
    <name type="scientific">Corynebacterium testudinoris</name>
    <dbReference type="NCBI Taxonomy" id="136857"/>
    <lineage>
        <taxon>Bacteria</taxon>
        <taxon>Bacillati</taxon>
        <taxon>Actinomycetota</taxon>
        <taxon>Actinomycetes</taxon>
        <taxon>Mycobacteriales</taxon>
        <taxon>Corynebacteriaceae</taxon>
        <taxon>Corynebacterium</taxon>
    </lineage>
</organism>
<name>A0A0G3H8T6_9CORY</name>
<dbReference type="SUPFAM" id="SSF48008">
    <property type="entry name" value="GntR ligand-binding domain-like"/>
    <property type="match status" value="1"/>
</dbReference>
<dbReference type="GO" id="GO:0003677">
    <property type="term" value="F:DNA binding"/>
    <property type="evidence" value="ECO:0007669"/>
    <property type="project" value="UniProtKB-KW"/>
</dbReference>
<keyword evidence="3" id="KW-0804">Transcription</keyword>
<dbReference type="PROSITE" id="PS50949">
    <property type="entry name" value="HTH_GNTR"/>
    <property type="match status" value="1"/>
</dbReference>
<dbReference type="STRING" id="136857.CTEST_04070"/>
<dbReference type="GO" id="GO:0003700">
    <property type="term" value="F:DNA-binding transcription factor activity"/>
    <property type="evidence" value="ECO:0007669"/>
    <property type="project" value="InterPro"/>
</dbReference>
<sequence length="232" mass="26125">MVTVDVGEGVMRGMEDIRLSKMTLKDSAEMLIRRALLDGVMSPGEVYSANALARSLEISNSPVREAMMTLSERGLLELVRNRGFRVVELSVDDRLEVYELRRLIEVEAVRRVAGMQLSGAAGARLRDLAQATVDAIHDDERGSMSEYLEADHQFHMYVVQLLGNHRWVDMVERLRDQSRINGFYMHLREAGMVRRTAQEHVDLADAIVSRDVQRATEIMAGHLAYAKPTVAS</sequence>
<evidence type="ECO:0000256" key="3">
    <source>
        <dbReference type="ARBA" id="ARBA00023163"/>
    </source>
</evidence>
<keyword evidence="1" id="KW-0805">Transcription regulation</keyword>
<dbReference type="InterPro" id="IPR036390">
    <property type="entry name" value="WH_DNA-bd_sf"/>
</dbReference>
<evidence type="ECO:0000259" key="4">
    <source>
        <dbReference type="PROSITE" id="PS50949"/>
    </source>
</evidence>
<evidence type="ECO:0000313" key="5">
    <source>
        <dbReference type="EMBL" id="AKK08263.1"/>
    </source>
</evidence>
<reference evidence="5 6" key="1">
    <citation type="journal article" date="2015" name="Genome Announc.">
        <title>Complete Genome Sequence of the Type Strain Corynebacterium testudinoris DSM 44614, Recovered from Necrotic Lesions in the Mouth of a Tortoise.</title>
        <authorList>
            <person name="Ruckert C."/>
            <person name="Kriete M."/>
            <person name="Jaenicke S."/>
            <person name="Winkler A."/>
            <person name="Tauch A."/>
        </authorList>
    </citation>
    <scope>NUCLEOTIDE SEQUENCE [LARGE SCALE GENOMIC DNA]</scope>
    <source>
        <strain evidence="5 6">DSM 44614</strain>
    </source>
</reference>
<gene>
    <name evidence="5" type="ORF">CTEST_04070</name>
</gene>
<dbReference type="Gene3D" id="1.20.120.530">
    <property type="entry name" value="GntR ligand-binding domain-like"/>
    <property type="match status" value="1"/>
</dbReference>
<dbReference type="InterPro" id="IPR000524">
    <property type="entry name" value="Tscrpt_reg_HTH_GntR"/>
</dbReference>
<evidence type="ECO:0000256" key="1">
    <source>
        <dbReference type="ARBA" id="ARBA00023015"/>
    </source>
</evidence>
<dbReference type="SUPFAM" id="SSF46785">
    <property type="entry name" value="Winged helix' DNA-binding domain"/>
    <property type="match status" value="1"/>
</dbReference>
<dbReference type="Pfam" id="PF07729">
    <property type="entry name" value="FCD"/>
    <property type="match status" value="1"/>
</dbReference>
<keyword evidence="2" id="KW-0238">DNA-binding</keyword>
<dbReference type="PANTHER" id="PTHR43537">
    <property type="entry name" value="TRANSCRIPTIONAL REGULATOR, GNTR FAMILY"/>
    <property type="match status" value="1"/>
</dbReference>
<dbReference type="KEGG" id="cted:CTEST_04070"/>